<organism evidence="1 2">
    <name type="scientific">Mycena sanguinolenta</name>
    <dbReference type="NCBI Taxonomy" id="230812"/>
    <lineage>
        <taxon>Eukaryota</taxon>
        <taxon>Fungi</taxon>
        <taxon>Dikarya</taxon>
        <taxon>Basidiomycota</taxon>
        <taxon>Agaricomycotina</taxon>
        <taxon>Agaricomycetes</taxon>
        <taxon>Agaricomycetidae</taxon>
        <taxon>Agaricales</taxon>
        <taxon>Marasmiineae</taxon>
        <taxon>Mycenaceae</taxon>
        <taxon>Mycena</taxon>
    </lineage>
</organism>
<dbReference type="OrthoDB" id="3063557at2759"/>
<reference evidence="1" key="1">
    <citation type="submission" date="2020-05" db="EMBL/GenBank/DDBJ databases">
        <title>Mycena genomes resolve the evolution of fungal bioluminescence.</title>
        <authorList>
            <person name="Tsai I.J."/>
        </authorList>
    </citation>
    <scope>NUCLEOTIDE SEQUENCE</scope>
    <source>
        <strain evidence="1">160909Yilan</strain>
    </source>
</reference>
<dbReference type="SUPFAM" id="SSF56112">
    <property type="entry name" value="Protein kinase-like (PK-like)"/>
    <property type="match status" value="1"/>
</dbReference>
<evidence type="ECO:0000313" key="1">
    <source>
        <dbReference type="EMBL" id="KAF7353371.1"/>
    </source>
</evidence>
<evidence type="ECO:0000313" key="2">
    <source>
        <dbReference type="Proteomes" id="UP000623467"/>
    </source>
</evidence>
<sequence>MEVNPPASDSHSELARLDLECGVRRPAETSFFSGAKHFMISGGEFTSITNLVTDAVSKDFCTIQLGNLDLHHEIRLHHESGVVTRVTNCTRKVYAARINGTAADMTAIVYELEEQWREDVMKYHNLRHPNIVQVYGTVSSGGFRATVLHGDLIPIRNFFKLYHDSALTITYLHGYFSVAFLDAATYIRSVSHMRITSGSYTPWIRLSTGGLCIELTPCTAGQDLYPYTISGDACRTPITLLGPDLESSIISSLSLHHYHEICHWSFSRMHEYIVSPGIPVGLGGIVANLAYSGGTELLEIASLPDCPIMDSGWKQQSGSALGELVLSENGWTRIHYYSSHPSQSSKISRTFSIGEETGCSTCCWLSQSNSILRRMDFMCNCSDIILVSSIHYELEITTDACMEGYIFLCPFEHLRTKQSAQFQQPQVPAYWSTDPSGHESNTLDLVTSPGCLSMNFRMEVWGWSWDESVYAGLWKFHKGKGFDPSSRDISVFLKLPLYHLHQS</sequence>
<dbReference type="Proteomes" id="UP000623467">
    <property type="component" value="Unassembled WGS sequence"/>
</dbReference>
<accession>A0A8H6Y718</accession>
<dbReference type="AlphaFoldDB" id="A0A8H6Y718"/>
<protein>
    <recommendedName>
        <fullName evidence="3">Protein kinase domain-containing protein</fullName>
    </recommendedName>
</protein>
<dbReference type="EMBL" id="JACAZH010000012">
    <property type="protein sequence ID" value="KAF7353371.1"/>
    <property type="molecule type" value="Genomic_DNA"/>
</dbReference>
<name>A0A8H6Y718_9AGAR</name>
<keyword evidence="2" id="KW-1185">Reference proteome</keyword>
<gene>
    <name evidence="1" type="ORF">MSAN_01525700</name>
</gene>
<proteinExistence type="predicted"/>
<evidence type="ECO:0008006" key="3">
    <source>
        <dbReference type="Google" id="ProtNLM"/>
    </source>
</evidence>
<dbReference type="InterPro" id="IPR011009">
    <property type="entry name" value="Kinase-like_dom_sf"/>
</dbReference>
<comment type="caution">
    <text evidence="1">The sequence shown here is derived from an EMBL/GenBank/DDBJ whole genome shotgun (WGS) entry which is preliminary data.</text>
</comment>